<dbReference type="InterPro" id="IPR029492">
    <property type="entry name" value="DUF4435"/>
</dbReference>
<proteinExistence type="predicted"/>
<dbReference type="Pfam" id="PF14491">
    <property type="entry name" value="DUF4435"/>
    <property type="match status" value="1"/>
</dbReference>
<organism evidence="2">
    <name type="scientific">Caldilineaceae bacterium SB0662_bin_9</name>
    <dbReference type="NCBI Taxonomy" id="2605258"/>
    <lineage>
        <taxon>Bacteria</taxon>
        <taxon>Bacillati</taxon>
        <taxon>Chloroflexota</taxon>
        <taxon>Caldilineae</taxon>
        <taxon>Caldilineales</taxon>
        <taxon>Caldilineaceae</taxon>
    </lineage>
</organism>
<accession>A0A6B1DUG0</accession>
<reference evidence="2" key="1">
    <citation type="submission" date="2019-09" db="EMBL/GenBank/DDBJ databases">
        <title>Characterisation of the sponge microbiome using genome-centric metagenomics.</title>
        <authorList>
            <person name="Engelberts J.P."/>
            <person name="Robbins S.J."/>
            <person name="De Goeij J.M."/>
            <person name="Aranda M."/>
            <person name="Bell S.C."/>
            <person name="Webster N.S."/>
        </authorList>
    </citation>
    <scope>NUCLEOTIDE SEQUENCE</scope>
    <source>
        <strain evidence="2">SB0662_bin_9</strain>
    </source>
</reference>
<feature type="domain" description="DUF4435" evidence="1">
    <location>
        <begin position="23"/>
        <end position="158"/>
    </location>
</feature>
<name>A0A6B1DUG0_9CHLR</name>
<evidence type="ECO:0000259" key="1">
    <source>
        <dbReference type="Pfam" id="PF14491"/>
    </source>
</evidence>
<protein>
    <submittedName>
        <fullName evidence="2">DUF4435 domain-containing protein</fullName>
    </submittedName>
</protein>
<dbReference type="AlphaFoldDB" id="A0A6B1DUG0"/>
<gene>
    <name evidence="2" type="ORF">F4Y08_08415</name>
</gene>
<sequence length="285" mass="33103">MLEYSSNGRWARAILYRSDPNLVLVFVEDEGKENFYDKIMDRIFRDTPVSVRTKVLGLGGKRQVVTEFESWRTRRALSRTFFLIDGDFDELLGRAQPTHRHFYQLRQYDIESFLLEEDPFCEIAEEQNPSRPATHYRDLFQFESWMSDVLDATMRWIACIAVLRDLNVRVPGYSLSLDRFFKRRALLPDPALIESGISDVGSSQHAVTPDEFDARVAQMLQRMGATNRERKRWVSGKHCLLPLGNRLLGRHVKQIPGLDSLCFRLAKKCAFQDLAELRNRILAIS</sequence>
<dbReference type="EMBL" id="VXPY01000057">
    <property type="protein sequence ID" value="MYD90342.1"/>
    <property type="molecule type" value="Genomic_DNA"/>
</dbReference>
<comment type="caution">
    <text evidence="2">The sequence shown here is derived from an EMBL/GenBank/DDBJ whole genome shotgun (WGS) entry which is preliminary data.</text>
</comment>
<evidence type="ECO:0000313" key="2">
    <source>
        <dbReference type="EMBL" id="MYD90342.1"/>
    </source>
</evidence>